<dbReference type="AlphaFoldDB" id="A0A3L6TJ91"/>
<comment type="similarity">
    <text evidence="2 9">Belongs to the mitochondrial pyruvate carrier (MPC) (TC 2.A.105) family.</text>
</comment>
<evidence type="ECO:0000256" key="3">
    <source>
        <dbReference type="ARBA" id="ARBA00022448"/>
    </source>
</evidence>
<evidence type="ECO:0000256" key="6">
    <source>
        <dbReference type="ARBA" id="ARBA00022989"/>
    </source>
</evidence>
<keyword evidence="4" id="KW-0812">Transmembrane</keyword>
<keyword evidence="6" id="KW-1133">Transmembrane helix</keyword>
<dbReference type="OrthoDB" id="869189at2759"/>
<name>A0A3L6TJ91_PANMI</name>
<dbReference type="GO" id="GO:0006850">
    <property type="term" value="P:pyruvate import into mitochondria"/>
    <property type="evidence" value="ECO:0007669"/>
    <property type="project" value="InterPro"/>
</dbReference>
<dbReference type="PANTHER" id="PTHR14154">
    <property type="entry name" value="UPF0041 BRAIN PROTEIN 44-RELATED"/>
    <property type="match status" value="1"/>
</dbReference>
<keyword evidence="11" id="KW-1185">Reference proteome</keyword>
<evidence type="ECO:0000256" key="9">
    <source>
        <dbReference type="RuleBase" id="RU363100"/>
    </source>
</evidence>
<evidence type="ECO:0000256" key="8">
    <source>
        <dbReference type="ARBA" id="ARBA00023136"/>
    </source>
</evidence>
<evidence type="ECO:0000313" key="11">
    <source>
        <dbReference type="Proteomes" id="UP000275267"/>
    </source>
</evidence>
<proteinExistence type="inferred from homology"/>
<comment type="function">
    <text evidence="9">Mediates the uptake of pyruvate into mitochondria.</text>
</comment>
<keyword evidence="8" id="KW-0472">Membrane</keyword>
<organism evidence="10 11">
    <name type="scientific">Panicum miliaceum</name>
    <name type="common">Proso millet</name>
    <name type="synonym">Broomcorn millet</name>
    <dbReference type="NCBI Taxonomy" id="4540"/>
    <lineage>
        <taxon>Eukaryota</taxon>
        <taxon>Viridiplantae</taxon>
        <taxon>Streptophyta</taxon>
        <taxon>Embryophyta</taxon>
        <taxon>Tracheophyta</taxon>
        <taxon>Spermatophyta</taxon>
        <taxon>Magnoliopsida</taxon>
        <taxon>Liliopsida</taxon>
        <taxon>Poales</taxon>
        <taxon>Poaceae</taxon>
        <taxon>PACMAD clade</taxon>
        <taxon>Panicoideae</taxon>
        <taxon>Panicodae</taxon>
        <taxon>Paniceae</taxon>
        <taxon>Panicinae</taxon>
        <taxon>Panicum</taxon>
        <taxon>Panicum sect. Panicum</taxon>
    </lineage>
</organism>
<accession>A0A3L6TJ91</accession>
<comment type="caution">
    <text evidence="10">The sequence shown here is derived from an EMBL/GenBank/DDBJ whole genome shotgun (WGS) entry which is preliminary data.</text>
</comment>
<evidence type="ECO:0000256" key="2">
    <source>
        <dbReference type="ARBA" id="ARBA00006416"/>
    </source>
</evidence>
<reference evidence="11" key="1">
    <citation type="journal article" date="2019" name="Nat. Commun.">
        <title>The genome of broomcorn millet.</title>
        <authorList>
            <person name="Zou C."/>
            <person name="Miki D."/>
            <person name="Li D."/>
            <person name="Tang Q."/>
            <person name="Xiao L."/>
            <person name="Rajput S."/>
            <person name="Deng P."/>
            <person name="Jia W."/>
            <person name="Huang R."/>
            <person name="Zhang M."/>
            <person name="Sun Y."/>
            <person name="Hu J."/>
            <person name="Fu X."/>
            <person name="Schnable P.S."/>
            <person name="Li F."/>
            <person name="Zhang H."/>
            <person name="Feng B."/>
            <person name="Zhu X."/>
            <person name="Liu R."/>
            <person name="Schnable J.C."/>
            <person name="Zhu J.-K."/>
            <person name="Zhang H."/>
        </authorList>
    </citation>
    <scope>NUCLEOTIDE SEQUENCE [LARGE SCALE GENOMIC DNA]</scope>
</reference>
<protein>
    <recommendedName>
        <fullName evidence="9">Mitochondrial pyruvate carrier</fullName>
    </recommendedName>
</protein>
<evidence type="ECO:0000313" key="10">
    <source>
        <dbReference type="EMBL" id="RLN39636.1"/>
    </source>
</evidence>
<keyword evidence="3 9" id="KW-0813">Transport</keyword>
<sequence length="170" mass="18450">MAAGIRSLSQGLPLIATDPASSLSLHSTCLASQTTSVLRLAIALGSGGVASVHFWAPTFKWCLNAANVADFVKPPEEISYPQQLALGCSGLIWARYSMVITPKNWNLFSVSSALAATCTYQISRKIRWLHHDFTIPSAKIQRATSHPRWPKETSLLDLADLAPSVKFSRA</sequence>
<dbReference type="STRING" id="4540.A0A3L6TJ91"/>
<evidence type="ECO:0000256" key="7">
    <source>
        <dbReference type="ARBA" id="ARBA00023128"/>
    </source>
</evidence>
<keyword evidence="5 9" id="KW-0999">Mitochondrion inner membrane</keyword>
<evidence type="ECO:0000256" key="4">
    <source>
        <dbReference type="ARBA" id="ARBA00022692"/>
    </source>
</evidence>
<gene>
    <name evidence="10" type="ORF">C2845_PM01G20340</name>
</gene>
<evidence type="ECO:0000256" key="5">
    <source>
        <dbReference type="ARBA" id="ARBA00022792"/>
    </source>
</evidence>
<dbReference type="InterPro" id="IPR005336">
    <property type="entry name" value="MPC"/>
</dbReference>
<comment type="subcellular location">
    <subcellularLocation>
        <location evidence="1 9">Mitochondrion inner membrane</location>
        <topology evidence="1 9">Multi-pass membrane protein</topology>
    </subcellularLocation>
</comment>
<dbReference type="EMBL" id="PQIB02000001">
    <property type="protein sequence ID" value="RLN39636.1"/>
    <property type="molecule type" value="Genomic_DNA"/>
</dbReference>
<evidence type="ECO:0000256" key="1">
    <source>
        <dbReference type="ARBA" id="ARBA00004448"/>
    </source>
</evidence>
<dbReference type="Pfam" id="PF03650">
    <property type="entry name" value="MPC"/>
    <property type="match status" value="1"/>
</dbReference>
<dbReference type="Proteomes" id="UP000275267">
    <property type="component" value="Unassembled WGS sequence"/>
</dbReference>
<dbReference type="GO" id="GO:0005743">
    <property type="term" value="C:mitochondrial inner membrane"/>
    <property type="evidence" value="ECO:0007669"/>
    <property type="project" value="UniProtKB-SubCell"/>
</dbReference>
<keyword evidence="7 9" id="KW-0496">Mitochondrion</keyword>